<dbReference type="InterPro" id="IPR007139">
    <property type="entry name" value="DUF349"/>
</dbReference>
<evidence type="ECO:0000256" key="2">
    <source>
        <dbReference type="SAM" id="MobiDB-lite"/>
    </source>
</evidence>
<dbReference type="RefSeq" id="WP_069797174.1">
    <property type="nucleotide sequence ID" value="NZ_CP034157.1"/>
</dbReference>
<sequence length="594" mass="69845">MITDNPNSEAQENIVNPNEETANQSVAPQESHDSEVHEEETHDMVEHHEHEKMTSGELMTKLEALINAEDSGANHKKFNAVKEMLLHKINLESEDQKEADAHYEHPLQSKISALSNIFKEKYDVFHRKQESEQKDNLEKRISIIEKLKNLYTHSEPNTNLFRAIREIKEEWSNAGQVAKSEFKNLNNNYFYHLNNFYQMLDLNKEYREQEYAHNLEKRQHIIARAKELQNEPVVQKALNELQFLHKLWKEEAEPVAEEFRDKTWEEFKEISNKIHERKSELLAVIDGEQQANLEKKNQIIDTIKKLTSPDKAPNHNYWQNAINTVESLRADFLKLGSVPRKISNQNWNEFKLALRAFNAKKNEFYKGLKNSQHTNLEEKLKLIQTAQDNMNSEDWEIAVPLFKKLQEDWKKIGHVPRSMTNKVWDDFREACNTFFNNYRTKNNAVTDDWKENYRQKRALLDELKEIGDEEGSVEKIENIKTAWNNIGKVPRDKMAINTEFNKTMREKLRLNKINEFDLKEEGLTESQLTDKARKIKNQVADLEAEIVKLENNLGFFGKVSRDNPLLKDTFDKIDDKKAQLEMLKQSLHHIISGE</sequence>
<accession>A0A1E5UGP8</accession>
<evidence type="ECO:0000313" key="4">
    <source>
        <dbReference type="Proteomes" id="UP000095601"/>
    </source>
</evidence>
<dbReference type="AlphaFoldDB" id="A0A1E5UGP8"/>
<dbReference type="Pfam" id="PF03993">
    <property type="entry name" value="DUF349"/>
    <property type="match status" value="5"/>
</dbReference>
<dbReference type="PATRIC" id="fig|237258.4.peg.1471"/>
<dbReference type="SUPFAM" id="SSF161270">
    <property type="entry name" value="PspA lactotransferrin-binding region"/>
    <property type="match status" value="1"/>
</dbReference>
<reference evidence="3 4" key="1">
    <citation type="submission" date="2016-09" db="EMBL/GenBank/DDBJ databases">
        <authorList>
            <person name="Capua I."/>
            <person name="De Benedictis P."/>
            <person name="Joannis T."/>
            <person name="Lombin L.H."/>
            <person name="Cattoli G."/>
        </authorList>
    </citation>
    <scope>NUCLEOTIDE SEQUENCE [LARGE SCALE GENOMIC DNA]</scope>
    <source>
        <strain evidence="3 4">NRS-1</strain>
    </source>
</reference>
<evidence type="ECO:0000256" key="1">
    <source>
        <dbReference type="SAM" id="Coils"/>
    </source>
</evidence>
<dbReference type="STRING" id="237258.SAMN04489756_106107"/>
<keyword evidence="1" id="KW-0175">Coiled coil</keyword>
<feature type="region of interest" description="Disordered" evidence="2">
    <location>
        <begin position="1"/>
        <end position="54"/>
    </location>
</feature>
<name>A0A1E5UGP8_9FLAO</name>
<protein>
    <recommendedName>
        <fullName evidence="5">DUF349 domain-containing protein</fullName>
    </recommendedName>
</protein>
<organism evidence="3 4">
    <name type="scientific">Cloacibacterium normanense</name>
    <dbReference type="NCBI Taxonomy" id="237258"/>
    <lineage>
        <taxon>Bacteria</taxon>
        <taxon>Pseudomonadati</taxon>
        <taxon>Bacteroidota</taxon>
        <taxon>Flavobacteriia</taxon>
        <taxon>Flavobacteriales</taxon>
        <taxon>Weeksellaceae</taxon>
    </lineage>
</organism>
<evidence type="ECO:0008006" key="5">
    <source>
        <dbReference type="Google" id="ProtNLM"/>
    </source>
</evidence>
<feature type="compositionally biased region" description="Basic and acidic residues" evidence="2">
    <location>
        <begin position="30"/>
        <end position="54"/>
    </location>
</feature>
<feature type="coiled-coil region" evidence="1">
    <location>
        <begin position="525"/>
        <end position="586"/>
    </location>
</feature>
<comment type="caution">
    <text evidence="3">The sequence shown here is derived from an EMBL/GenBank/DDBJ whole genome shotgun (WGS) entry which is preliminary data.</text>
</comment>
<evidence type="ECO:0000313" key="3">
    <source>
        <dbReference type="EMBL" id="OEL12062.1"/>
    </source>
</evidence>
<dbReference type="OrthoDB" id="5422202at2"/>
<dbReference type="Proteomes" id="UP000095601">
    <property type="component" value="Unassembled WGS sequence"/>
</dbReference>
<feature type="compositionally biased region" description="Polar residues" evidence="2">
    <location>
        <begin position="1"/>
        <end position="28"/>
    </location>
</feature>
<dbReference type="KEGG" id="cnr:EB819_01590"/>
<proteinExistence type="predicted"/>
<gene>
    <name evidence="3" type="ORF">BHF72_1520</name>
</gene>
<dbReference type="EMBL" id="MKGI01000012">
    <property type="protein sequence ID" value="OEL12062.1"/>
    <property type="molecule type" value="Genomic_DNA"/>
</dbReference>
<keyword evidence="4" id="KW-1185">Reference proteome</keyword>